<protein>
    <recommendedName>
        <fullName evidence="8">Bardet-Biedl syndrome 4 protein</fullName>
    </recommendedName>
</protein>
<evidence type="ECO:0000256" key="3">
    <source>
        <dbReference type="ARBA" id="ARBA00023778"/>
    </source>
</evidence>
<evidence type="ECO:0000256" key="5">
    <source>
        <dbReference type="SAM" id="MobiDB-lite"/>
    </source>
</evidence>
<keyword evidence="1" id="KW-0677">Repeat</keyword>
<dbReference type="InterPro" id="IPR019734">
    <property type="entry name" value="TPR_rpt"/>
</dbReference>
<dbReference type="InterPro" id="IPR011990">
    <property type="entry name" value="TPR-like_helical_dom_sf"/>
</dbReference>
<comment type="similarity">
    <text evidence="3">Belongs to the BBS4 family.</text>
</comment>
<dbReference type="PANTHER" id="PTHR44186">
    <property type="match status" value="1"/>
</dbReference>
<evidence type="ECO:0000313" key="7">
    <source>
        <dbReference type="Proteomes" id="UP001445076"/>
    </source>
</evidence>
<organism evidence="6 7">
    <name type="scientific">Cherax quadricarinatus</name>
    <name type="common">Australian red claw crayfish</name>
    <dbReference type="NCBI Taxonomy" id="27406"/>
    <lineage>
        <taxon>Eukaryota</taxon>
        <taxon>Metazoa</taxon>
        <taxon>Ecdysozoa</taxon>
        <taxon>Arthropoda</taxon>
        <taxon>Crustacea</taxon>
        <taxon>Multicrustacea</taxon>
        <taxon>Malacostraca</taxon>
        <taxon>Eumalacostraca</taxon>
        <taxon>Eucarida</taxon>
        <taxon>Decapoda</taxon>
        <taxon>Pleocyemata</taxon>
        <taxon>Astacidea</taxon>
        <taxon>Parastacoidea</taxon>
        <taxon>Parastacidae</taxon>
        <taxon>Cherax</taxon>
    </lineage>
</organism>
<feature type="region of interest" description="Disordered" evidence="5">
    <location>
        <begin position="1"/>
        <end position="36"/>
    </location>
</feature>
<evidence type="ECO:0000256" key="1">
    <source>
        <dbReference type="ARBA" id="ARBA00022737"/>
    </source>
</evidence>
<feature type="repeat" description="TPR" evidence="4">
    <location>
        <begin position="314"/>
        <end position="347"/>
    </location>
</feature>
<accession>A0AAW0X9P3</accession>
<evidence type="ECO:0000313" key="6">
    <source>
        <dbReference type="EMBL" id="KAK8741086.1"/>
    </source>
</evidence>
<reference evidence="6 7" key="1">
    <citation type="journal article" date="2024" name="BMC Genomics">
        <title>Genome assembly of redclaw crayfish (Cherax quadricarinatus) provides insights into its immune adaptation and hypoxia tolerance.</title>
        <authorList>
            <person name="Liu Z."/>
            <person name="Zheng J."/>
            <person name="Li H."/>
            <person name="Fang K."/>
            <person name="Wang S."/>
            <person name="He J."/>
            <person name="Zhou D."/>
            <person name="Weng S."/>
            <person name="Chi M."/>
            <person name="Gu Z."/>
            <person name="He J."/>
            <person name="Li F."/>
            <person name="Wang M."/>
        </authorList>
    </citation>
    <scope>NUCLEOTIDE SEQUENCE [LARGE SCALE GENOMIC DNA]</scope>
    <source>
        <strain evidence="6">ZL_2023a</strain>
    </source>
</reference>
<name>A0AAW0X9P3_CHEQU</name>
<keyword evidence="7" id="KW-1185">Reference proteome</keyword>
<comment type="caution">
    <text evidence="6">The sequence shown here is derived from an EMBL/GenBank/DDBJ whole genome shotgun (WGS) entry which is preliminary data.</text>
</comment>
<dbReference type="GO" id="GO:0036064">
    <property type="term" value="C:ciliary basal body"/>
    <property type="evidence" value="ECO:0007669"/>
    <property type="project" value="TreeGrafter"/>
</dbReference>
<keyword evidence="2 4" id="KW-0802">TPR repeat</keyword>
<dbReference type="Gene3D" id="1.25.40.10">
    <property type="entry name" value="Tetratricopeptide repeat domain"/>
    <property type="match status" value="2"/>
</dbReference>
<evidence type="ECO:0008006" key="8">
    <source>
        <dbReference type="Google" id="ProtNLM"/>
    </source>
</evidence>
<dbReference type="Pfam" id="PF13432">
    <property type="entry name" value="TPR_16"/>
    <property type="match status" value="1"/>
</dbReference>
<feature type="repeat" description="TPR" evidence="4">
    <location>
        <begin position="212"/>
        <end position="245"/>
    </location>
</feature>
<dbReference type="Pfam" id="PF14559">
    <property type="entry name" value="TPR_19"/>
    <property type="match status" value="1"/>
</dbReference>
<feature type="repeat" description="TPR" evidence="4">
    <location>
        <begin position="178"/>
        <end position="211"/>
    </location>
</feature>
<dbReference type="PROSITE" id="PS50005">
    <property type="entry name" value="TPR"/>
    <property type="match status" value="3"/>
</dbReference>
<feature type="compositionally biased region" description="Basic and acidic residues" evidence="5">
    <location>
        <begin position="545"/>
        <end position="558"/>
    </location>
</feature>
<proteinExistence type="inferred from homology"/>
<dbReference type="Pfam" id="PF13181">
    <property type="entry name" value="TPR_8"/>
    <property type="match status" value="2"/>
</dbReference>
<feature type="region of interest" description="Disordered" evidence="5">
    <location>
        <begin position="535"/>
        <end position="572"/>
    </location>
</feature>
<dbReference type="SMART" id="SM00028">
    <property type="entry name" value="TPR"/>
    <property type="match status" value="8"/>
</dbReference>
<dbReference type="PANTHER" id="PTHR44186:SF1">
    <property type="entry name" value="BARDET-BIEDL SYNDROME 4 PROTEIN"/>
    <property type="match status" value="1"/>
</dbReference>
<dbReference type="Proteomes" id="UP001445076">
    <property type="component" value="Unassembled WGS sequence"/>
</dbReference>
<dbReference type="SUPFAM" id="SSF48452">
    <property type="entry name" value="TPR-like"/>
    <property type="match status" value="1"/>
</dbReference>
<feature type="compositionally biased region" description="Polar residues" evidence="5">
    <location>
        <begin position="1"/>
        <end position="21"/>
    </location>
</feature>
<sequence length="572" mass="64521">MNPVTETPESQVNGMTTTTVPPGSALKAKSRPRKAPELQTVERRNWLIHLHYVRKEFDLCKHLIREQLEETRGMCEYANYVQGLILRQEGKIQESFELFQLCNILNPSSVENIKQMARALFLLGRHKLAVEAYLQAEDKLDKPDWELHHNLGVCYLHLKDYDGSREQLMFALEQNKHHQTFAVLAKLYLLVNDVSSAISTYRAAIEYFPENGDLHTALGLLYMQTGKYQQAFEHLGTTLTFDPNNTRAILAAGSMMQSHQDFDVALAKYRVAAQSIAESPPLWNNIAMCFFGKRKYVASISCLKRANYLAPFDWKILYNLGLVHLTMQQYTSAFHFLSAAVNLRPTKGHIFMLLAISLTYLDDEENARQAYEQAVRLEERDPSICLNYGIFLHNHNDKEGAIKMINEFEVRMVKFRHATGADLDTEIIENGAKLASLLGVDGSVFRKKPGRTRLDAQDETVLLEKTASVTDTLKPVEESVCQSPPPVPTAIPELNPSEVPDAGNTAVLVPPMEALTLEEPPAFVSDSSNARGKFLASARLQFQEDESKVTDTENKKETPNSGFAEYSDDIFD</sequence>
<dbReference type="GO" id="GO:0060271">
    <property type="term" value="P:cilium assembly"/>
    <property type="evidence" value="ECO:0007669"/>
    <property type="project" value="TreeGrafter"/>
</dbReference>
<dbReference type="AlphaFoldDB" id="A0AAW0X9P3"/>
<evidence type="ECO:0000256" key="2">
    <source>
        <dbReference type="ARBA" id="ARBA00022803"/>
    </source>
</evidence>
<evidence type="ECO:0000256" key="4">
    <source>
        <dbReference type="PROSITE-ProRule" id="PRU00339"/>
    </source>
</evidence>
<dbReference type="EMBL" id="JARKIK010000031">
    <property type="protein sequence ID" value="KAK8741086.1"/>
    <property type="molecule type" value="Genomic_DNA"/>
</dbReference>
<dbReference type="GO" id="GO:0061512">
    <property type="term" value="P:protein localization to cilium"/>
    <property type="evidence" value="ECO:0007669"/>
    <property type="project" value="TreeGrafter"/>
</dbReference>
<gene>
    <name evidence="6" type="ORF">OTU49_002489</name>
</gene>